<evidence type="ECO:0000256" key="1">
    <source>
        <dbReference type="ARBA" id="ARBA00009437"/>
    </source>
</evidence>
<feature type="domain" description="HTH lysR-type" evidence="5">
    <location>
        <begin position="1"/>
        <end position="61"/>
    </location>
</feature>
<proteinExistence type="inferred from homology"/>
<dbReference type="Gene3D" id="3.40.190.290">
    <property type="match status" value="1"/>
</dbReference>
<dbReference type="Proteomes" id="UP000192769">
    <property type="component" value="Unassembled WGS sequence"/>
</dbReference>
<dbReference type="PROSITE" id="PS50931">
    <property type="entry name" value="HTH_LYSR"/>
    <property type="match status" value="1"/>
</dbReference>
<dbReference type="CDD" id="cd08472">
    <property type="entry name" value="PBP2_CrgA_like_3"/>
    <property type="match status" value="1"/>
</dbReference>
<dbReference type="InterPro" id="IPR058163">
    <property type="entry name" value="LysR-type_TF_proteobact-type"/>
</dbReference>
<dbReference type="Gene3D" id="1.10.10.10">
    <property type="entry name" value="Winged helix-like DNA-binding domain superfamily/Winged helix DNA-binding domain"/>
    <property type="match status" value="1"/>
</dbReference>
<dbReference type="InterPro" id="IPR036388">
    <property type="entry name" value="WH-like_DNA-bd_sf"/>
</dbReference>
<evidence type="ECO:0000256" key="3">
    <source>
        <dbReference type="ARBA" id="ARBA00023125"/>
    </source>
</evidence>
<dbReference type="InterPro" id="IPR005119">
    <property type="entry name" value="LysR_subst-bd"/>
</dbReference>
<keyword evidence="7" id="KW-1185">Reference proteome</keyword>
<dbReference type="OrthoDB" id="9786526at2"/>
<dbReference type="GO" id="GO:0043565">
    <property type="term" value="F:sequence-specific DNA binding"/>
    <property type="evidence" value="ECO:0007669"/>
    <property type="project" value="TreeGrafter"/>
</dbReference>
<evidence type="ECO:0000259" key="5">
    <source>
        <dbReference type="PROSITE" id="PS50931"/>
    </source>
</evidence>
<accession>A0A1V9DQK1</accession>
<comment type="similarity">
    <text evidence="1">Belongs to the LysR transcriptional regulatory family.</text>
</comment>
<dbReference type="GO" id="GO:0003700">
    <property type="term" value="F:DNA-binding transcription factor activity"/>
    <property type="evidence" value="ECO:0007669"/>
    <property type="project" value="InterPro"/>
</dbReference>
<evidence type="ECO:0000313" key="6">
    <source>
        <dbReference type="EMBL" id="OQP36110.1"/>
    </source>
</evidence>
<protein>
    <submittedName>
        <fullName evidence="6">LysR family transcriptional regulator</fullName>
    </submittedName>
</protein>
<organism evidence="6 7">
    <name type="scientific">Pantoea latae</name>
    <dbReference type="NCBI Taxonomy" id="1964541"/>
    <lineage>
        <taxon>Bacteria</taxon>
        <taxon>Pseudomonadati</taxon>
        <taxon>Pseudomonadota</taxon>
        <taxon>Gammaproteobacteria</taxon>
        <taxon>Enterobacterales</taxon>
        <taxon>Erwiniaceae</taxon>
        <taxon>Pantoea</taxon>
    </lineage>
</organism>
<dbReference type="SUPFAM" id="SSF46785">
    <property type="entry name" value="Winged helix' DNA-binding domain"/>
    <property type="match status" value="1"/>
</dbReference>
<dbReference type="InterPro" id="IPR036390">
    <property type="entry name" value="WH_DNA-bd_sf"/>
</dbReference>
<dbReference type="GO" id="GO:0006351">
    <property type="term" value="P:DNA-templated transcription"/>
    <property type="evidence" value="ECO:0007669"/>
    <property type="project" value="TreeGrafter"/>
</dbReference>
<keyword evidence="2" id="KW-0805">Transcription regulation</keyword>
<keyword evidence="3" id="KW-0238">DNA-binding</keyword>
<keyword evidence="4" id="KW-0804">Transcription</keyword>
<dbReference type="PANTHER" id="PTHR30537">
    <property type="entry name" value="HTH-TYPE TRANSCRIPTIONAL REGULATOR"/>
    <property type="match status" value="1"/>
</dbReference>
<dbReference type="RefSeq" id="WP_081134810.1">
    <property type="nucleotide sequence ID" value="NZ_MWUE01000003.1"/>
</dbReference>
<dbReference type="InterPro" id="IPR000847">
    <property type="entry name" value="LysR_HTH_N"/>
</dbReference>
<gene>
    <name evidence="6" type="ORF">B2J69_00610</name>
</gene>
<name>A0A1V9DQK1_9GAMM</name>
<evidence type="ECO:0000313" key="7">
    <source>
        <dbReference type="Proteomes" id="UP000192769"/>
    </source>
</evidence>
<evidence type="ECO:0000256" key="4">
    <source>
        <dbReference type="ARBA" id="ARBA00023163"/>
    </source>
</evidence>
<dbReference type="Pfam" id="PF00126">
    <property type="entry name" value="HTH_1"/>
    <property type="match status" value="1"/>
</dbReference>
<dbReference type="EMBL" id="MWUE01000003">
    <property type="protein sequence ID" value="OQP36110.1"/>
    <property type="molecule type" value="Genomic_DNA"/>
</dbReference>
<evidence type="ECO:0000256" key="2">
    <source>
        <dbReference type="ARBA" id="ARBA00023015"/>
    </source>
</evidence>
<dbReference type="FunFam" id="3.40.190.290:FF:000001">
    <property type="entry name" value="Transcriptional regulator, LysR family"/>
    <property type="match status" value="1"/>
</dbReference>
<dbReference type="SUPFAM" id="SSF53850">
    <property type="entry name" value="Periplasmic binding protein-like II"/>
    <property type="match status" value="1"/>
</dbReference>
<dbReference type="PRINTS" id="PR00039">
    <property type="entry name" value="HTHLYSR"/>
</dbReference>
<dbReference type="AlphaFoldDB" id="A0A1V9DQK1"/>
<dbReference type="Pfam" id="PF03466">
    <property type="entry name" value="LysR_substrate"/>
    <property type="match status" value="1"/>
</dbReference>
<dbReference type="FunFam" id="1.10.10.10:FF:000001">
    <property type="entry name" value="LysR family transcriptional regulator"/>
    <property type="match status" value="1"/>
</dbReference>
<comment type="caution">
    <text evidence="6">The sequence shown here is derived from an EMBL/GenBank/DDBJ whole genome shotgun (WGS) entry which is preliminary data.</text>
</comment>
<dbReference type="PANTHER" id="PTHR30537:SF72">
    <property type="entry name" value="LYSR FAMILY TRANSCRIPTIONAL REGULATOR"/>
    <property type="match status" value="1"/>
</dbReference>
<reference evidence="6 7" key="1">
    <citation type="submission" date="2017-02" db="EMBL/GenBank/DDBJ databases">
        <title>Whole genome shotgun sequence of Pantoea agglomerans strain AS1 isolated from a cycad, Zamia floridana in Central Florida, USA.</title>
        <authorList>
            <person name="Lata P."/>
            <person name="Govindarajan S."/>
            <person name="Qi F."/>
            <person name="Li J.-L."/>
            <person name="Maurya S.K."/>
            <person name="Sahoo M.K."/>
        </authorList>
    </citation>
    <scope>NUCLEOTIDE SEQUENCE [LARGE SCALE GENOMIC DNA]</scope>
    <source>
        <strain evidence="6 7">AS1</strain>
    </source>
</reference>
<sequence>MRSNMLELMEIFVQVVELRSFTRAADALQLHRPAVSKSVQQLEQTLGVKLLHRTTRSLSVTAEGDEIYQRAKTLLADVNDMMAIYSPRQPPRGQLRIDVPLALAHSILIPALSDFQTRYPQIDIVLSASDRLTDLISEGVDCVIRLGELADSSFISRRMGELQMVTCAAPAYLEKYGAPKTPDDLRHHKAVCFFSDHSREVQEWQFNINGEVAARRPGYCMRVNNSDVLLSCGLAGLGMLHALRTALAPDIQAGRLTELFTDYPAVTKPVSILYPDRRYLPARVRVFIEWFSELFKQYQAPR</sequence>